<evidence type="ECO:0000313" key="5">
    <source>
        <dbReference type="Proteomes" id="UP001283366"/>
    </source>
</evidence>
<dbReference type="PROSITE" id="PS51186">
    <property type="entry name" value="GNAT"/>
    <property type="match status" value="1"/>
</dbReference>
<sequence>MSYVLATKRLILRQWRDSDYSAFARLNADSHAMRYFPATLSQQESDSLADRIRNMIDVQGWGLWATVLKSTGEFIGFVGLNDKDGQSGIPHAPLTEIGWRLLPEHWGKGYAPEAAESVLRFAFEQRNLPEVYAFTTLSNQPSQRVMCKIGMHNTGDDFDHPQVAPEHPLVRHCLYKMTQTEWRQRITSR</sequence>
<dbReference type="OrthoDB" id="9801656at2"/>
<dbReference type="EMBL" id="FXXI01000003">
    <property type="protein sequence ID" value="SMS01072.1"/>
    <property type="molecule type" value="Genomic_DNA"/>
</dbReference>
<keyword evidence="3" id="KW-0418">Kinase</keyword>
<keyword evidence="3" id="KW-0808">Transferase</keyword>
<dbReference type="Pfam" id="PF13302">
    <property type="entry name" value="Acetyltransf_3"/>
    <property type="match status" value="1"/>
</dbReference>
<dbReference type="Proteomes" id="UP000196125">
    <property type="component" value="Unassembled WGS sequence"/>
</dbReference>
<dbReference type="AlphaFoldDB" id="A0A1Y6IX54"/>
<dbReference type="InterPro" id="IPR016181">
    <property type="entry name" value="Acyl_CoA_acyltransferase"/>
</dbReference>
<dbReference type="PANTHER" id="PTHR43792:SF1">
    <property type="entry name" value="N-ACETYLTRANSFERASE DOMAIN-CONTAINING PROTEIN"/>
    <property type="match status" value="1"/>
</dbReference>
<dbReference type="InterPro" id="IPR000182">
    <property type="entry name" value="GNAT_dom"/>
</dbReference>
<reference evidence="3 4" key="1">
    <citation type="submission" date="2017-05" db="EMBL/GenBank/DDBJ databases">
        <authorList>
            <person name="Song R."/>
            <person name="Chenine A.L."/>
            <person name="Ruprecht R.M."/>
        </authorList>
    </citation>
    <scope>NUCLEOTIDE SEQUENCE [LARGE SCALE GENOMIC DNA]</scope>
    <source>
        <strain evidence="3 4">CECT 7927</strain>
    </source>
</reference>
<dbReference type="EMBL" id="JAWRCO010000002">
    <property type="protein sequence ID" value="MDW6004781.1"/>
    <property type="molecule type" value="Genomic_DNA"/>
</dbReference>
<gene>
    <name evidence="2" type="ORF">SBX37_18135</name>
    <name evidence="3" type="ORF">VIM7927_02349</name>
</gene>
<feature type="domain" description="N-acetyltransferase" evidence="1">
    <location>
        <begin position="10"/>
        <end position="180"/>
    </location>
</feature>
<dbReference type="GO" id="GO:0016747">
    <property type="term" value="F:acyltransferase activity, transferring groups other than amino-acyl groups"/>
    <property type="evidence" value="ECO:0007669"/>
    <property type="project" value="InterPro"/>
</dbReference>
<dbReference type="InterPro" id="IPR051531">
    <property type="entry name" value="N-acetyltransferase"/>
</dbReference>
<evidence type="ECO:0000259" key="1">
    <source>
        <dbReference type="PROSITE" id="PS51186"/>
    </source>
</evidence>
<evidence type="ECO:0000313" key="3">
    <source>
        <dbReference type="EMBL" id="SMS01072.1"/>
    </source>
</evidence>
<name>A0A1Y6IX54_9VIBR</name>
<organism evidence="3 4">
    <name type="scientific">Vibrio mangrovi</name>
    <dbReference type="NCBI Taxonomy" id="474394"/>
    <lineage>
        <taxon>Bacteria</taxon>
        <taxon>Pseudomonadati</taxon>
        <taxon>Pseudomonadota</taxon>
        <taxon>Gammaproteobacteria</taxon>
        <taxon>Vibrionales</taxon>
        <taxon>Vibrionaceae</taxon>
        <taxon>Vibrio</taxon>
    </lineage>
</organism>
<evidence type="ECO:0000313" key="4">
    <source>
        <dbReference type="Proteomes" id="UP000196125"/>
    </source>
</evidence>
<protein>
    <submittedName>
        <fullName evidence="3">Anhydro-N-acetylmuramic acid kinase</fullName>
    </submittedName>
    <submittedName>
        <fullName evidence="2">GNAT family N-acetyltransferase</fullName>
    </submittedName>
</protein>
<proteinExistence type="predicted"/>
<reference evidence="2 5" key="2">
    <citation type="submission" date="2023-11" db="EMBL/GenBank/DDBJ databases">
        <title>Plant-associative lifestyle of Vibrio porteresiae and its evolutionary dynamics.</title>
        <authorList>
            <person name="Rameshkumar N."/>
            <person name="Kirti K."/>
        </authorList>
    </citation>
    <scope>NUCLEOTIDE SEQUENCE [LARGE SCALE GENOMIC DNA]</scope>
    <source>
        <strain evidence="2 5">MSSRF38</strain>
    </source>
</reference>
<dbReference type="RefSeq" id="WP_087481101.1">
    <property type="nucleotide sequence ID" value="NZ_AP024884.1"/>
</dbReference>
<dbReference type="Proteomes" id="UP001283366">
    <property type="component" value="Unassembled WGS sequence"/>
</dbReference>
<evidence type="ECO:0000313" key="2">
    <source>
        <dbReference type="EMBL" id="MDW6004781.1"/>
    </source>
</evidence>
<dbReference type="SUPFAM" id="SSF55729">
    <property type="entry name" value="Acyl-CoA N-acyltransferases (Nat)"/>
    <property type="match status" value="1"/>
</dbReference>
<dbReference type="Gene3D" id="3.40.630.30">
    <property type="match status" value="1"/>
</dbReference>
<keyword evidence="5" id="KW-1185">Reference proteome</keyword>
<accession>A0A1Y6IX54</accession>
<dbReference type="PANTHER" id="PTHR43792">
    <property type="entry name" value="GNAT FAMILY, PUTATIVE (AFU_ORTHOLOGUE AFUA_3G00765)-RELATED-RELATED"/>
    <property type="match status" value="1"/>
</dbReference>
<dbReference type="GO" id="GO:0016301">
    <property type="term" value="F:kinase activity"/>
    <property type="evidence" value="ECO:0007669"/>
    <property type="project" value="UniProtKB-KW"/>
</dbReference>